<feature type="non-terminal residue" evidence="2">
    <location>
        <position position="1"/>
    </location>
</feature>
<keyword evidence="3" id="KW-1185">Reference proteome</keyword>
<name>W7TCN7_9STRA</name>
<feature type="compositionally biased region" description="Basic and acidic residues" evidence="1">
    <location>
        <begin position="182"/>
        <end position="201"/>
    </location>
</feature>
<feature type="compositionally biased region" description="Low complexity" evidence="1">
    <location>
        <begin position="218"/>
        <end position="227"/>
    </location>
</feature>
<dbReference type="AlphaFoldDB" id="W7TCN7"/>
<dbReference type="OrthoDB" id="271628at2759"/>
<sequence length="305" mass="32882">GGREGGREGGRVVMPRDEVVLEAFPCVRMMNRDEGLPQGEREGRGGRGGTRGGSDGNGGGRGRGVLLLTSHRLLLFPYAPPTSLWMEGDEARMQMETGGSRDRRRGGRGGGGGGGGRKGGERTMSVPLPWQIPLASIQHLTILPSRFISPSPSRRPGPWRKAEGKREGGRGERGRGGGGGGGKREDGRKGVKGEREDRLEVHSNQWSHPIPAPPSSPPSASGPSLPSSFPPPSSLIGSDKEEEDQRPPLAILEVSSKEYRRPKCIFFFHSVDLLESMMDLEVREKEREGEEAAGDKKEGVEDVVR</sequence>
<proteinExistence type="predicted"/>
<evidence type="ECO:0000313" key="3">
    <source>
        <dbReference type="Proteomes" id="UP000019335"/>
    </source>
</evidence>
<accession>W7TCN7</accession>
<feature type="region of interest" description="Disordered" evidence="1">
    <location>
        <begin position="285"/>
        <end position="305"/>
    </location>
</feature>
<gene>
    <name evidence="2" type="ORF">Naga_102058g1</name>
</gene>
<reference evidence="2 3" key="1">
    <citation type="journal article" date="2014" name="Mol. Plant">
        <title>Chromosome Scale Genome Assembly and Transcriptome Profiling of Nannochloropsis gaditana in Nitrogen Depletion.</title>
        <authorList>
            <person name="Corteggiani Carpinelli E."/>
            <person name="Telatin A."/>
            <person name="Vitulo N."/>
            <person name="Forcato C."/>
            <person name="D'Angelo M."/>
            <person name="Schiavon R."/>
            <person name="Vezzi A."/>
            <person name="Giacometti G.M."/>
            <person name="Morosinotto T."/>
            <person name="Valle G."/>
        </authorList>
    </citation>
    <scope>NUCLEOTIDE SEQUENCE [LARGE SCALE GENOMIC DNA]</scope>
    <source>
        <strain evidence="2 3">B-31</strain>
    </source>
</reference>
<evidence type="ECO:0000313" key="2">
    <source>
        <dbReference type="EMBL" id="EWM24775.1"/>
    </source>
</evidence>
<protein>
    <submittedName>
        <fullName evidence="2">Uncharacterized protein</fullName>
    </submittedName>
</protein>
<feature type="compositionally biased region" description="Low complexity" evidence="1">
    <location>
        <begin position="146"/>
        <end position="156"/>
    </location>
</feature>
<comment type="caution">
    <text evidence="2">The sequence shown here is derived from an EMBL/GenBank/DDBJ whole genome shotgun (WGS) entry which is preliminary data.</text>
</comment>
<feature type="compositionally biased region" description="Basic and acidic residues" evidence="1">
    <location>
        <begin position="31"/>
        <end position="45"/>
    </location>
</feature>
<feature type="region of interest" description="Disordered" evidence="1">
    <location>
        <begin position="146"/>
        <end position="249"/>
    </location>
</feature>
<feature type="compositionally biased region" description="Gly residues" evidence="1">
    <location>
        <begin position="108"/>
        <end position="117"/>
    </location>
</feature>
<feature type="non-terminal residue" evidence="2">
    <location>
        <position position="305"/>
    </location>
</feature>
<feature type="region of interest" description="Disordered" evidence="1">
    <location>
        <begin position="31"/>
        <end position="63"/>
    </location>
</feature>
<feature type="compositionally biased region" description="Basic and acidic residues" evidence="1">
    <location>
        <begin position="160"/>
        <end position="175"/>
    </location>
</feature>
<feature type="compositionally biased region" description="Gly residues" evidence="1">
    <location>
        <begin position="46"/>
        <end position="63"/>
    </location>
</feature>
<organism evidence="2 3">
    <name type="scientific">Nannochloropsis gaditana</name>
    <dbReference type="NCBI Taxonomy" id="72520"/>
    <lineage>
        <taxon>Eukaryota</taxon>
        <taxon>Sar</taxon>
        <taxon>Stramenopiles</taxon>
        <taxon>Ochrophyta</taxon>
        <taxon>Eustigmatophyceae</taxon>
        <taxon>Eustigmatales</taxon>
        <taxon>Monodopsidaceae</taxon>
        <taxon>Nannochloropsis</taxon>
    </lineage>
</organism>
<dbReference type="EMBL" id="AZIL01001128">
    <property type="protein sequence ID" value="EWM24775.1"/>
    <property type="molecule type" value="Genomic_DNA"/>
</dbReference>
<dbReference type="Proteomes" id="UP000019335">
    <property type="component" value="Chromosome 13"/>
</dbReference>
<feature type="region of interest" description="Disordered" evidence="1">
    <location>
        <begin position="94"/>
        <end position="124"/>
    </location>
</feature>
<evidence type="ECO:0000256" key="1">
    <source>
        <dbReference type="SAM" id="MobiDB-lite"/>
    </source>
</evidence>